<gene>
    <name evidence="2" type="ORF">DPMN_110773</name>
</gene>
<name>A0A9D4KDT3_DREPO</name>
<reference evidence="2" key="1">
    <citation type="journal article" date="2019" name="bioRxiv">
        <title>The Genome of the Zebra Mussel, Dreissena polymorpha: A Resource for Invasive Species Research.</title>
        <authorList>
            <person name="McCartney M.A."/>
            <person name="Auch B."/>
            <person name="Kono T."/>
            <person name="Mallez S."/>
            <person name="Zhang Y."/>
            <person name="Obille A."/>
            <person name="Becker A."/>
            <person name="Abrahante J.E."/>
            <person name="Garbe J."/>
            <person name="Badalamenti J.P."/>
            <person name="Herman A."/>
            <person name="Mangelson H."/>
            <person name="Liachko I."/>
            <person name="Sullivan S."/>
            <person name="Sone E.D."/>
            <person name="Koren S."/>
            <person name="Silverstein K.A.T."/>
            <person name="Beckman K.B."/>
            <person name="Gohl D.M."/>
        </authorList>
    </citation>
    <scope>NUCLEOTIDE SEQUENCE</scope>
    <source>
        <strain evidence="2">Duluth1</strain>
        <tissue evidence="2">Whole animal</tissue>
    </source>
</reference>
<evidence type="ECO:0000313" key="2">
    <source>
        <dbReference type="EMBL" id="KAH3837386.1"/>
    </source>
</evidence>
<comment type="caution">
    <text evidence="2">The sequence shown here is derived from an EMBL/GenBank/DDBJ whole genome shotgun (WGS) entry which is preliminary data.</text>
</comment>
<feature type="compositionally biased region" description="Basic and acidic residues" evidence="1">
    <location>
        <begin position="77"/>
        <end position="88"/>
    </location>
</feature>
<accession>A0A9D4KDT3</accession>
<dbReference type="AlphaFoldDB" id="A0A9D4KDT3"/>
<keyword evidence="3" id="KW-1185">Reference proteome</keyword>
<feature type="region of interest" description="Disordered" evidence="1">
    <location>
        <begin position="49"/>
        <end position="132"/>
    </location>
</feature>
<dbReference type="EMBL" id="JAIWYP010000004">
    <property type="protein sequence ID" value="KAH3837386.1"/>
    <property type="molecule type" value="Genomic_DNA"/>
</dbReference>
<reference evidence="2" key="2">
    <citation type="submission" date="2020-11" db="EMBL/GenBank/DDBJ databases">
        <authorList>
            <person name="McCartney M.A."/>
            <person name="Auch B."/>
            <person name="Kono T."/>
            <person name="Mallez S."/>
            <person name="Becker A."/>
            <person name="Gohl D.M."/>
            <person name="Silverstein K.A.T."/>
            <person name="Koren S."/>
            <person name="Bechman K.B."/>
            <person name="Herman A."/>
            <person name="Abrahante J.E."/>
            <person name="Garbe J."/>
        </authorList>
    </citation>
    <scope>NUCLEOTIDE SEQUENCE</scope>
    <source>
        <strain evidence="2">Duluth1</strain>
        <tissue evidence="2">Whole animal</tissue>
    </source>
</reference>
<evidence type="ECO:0000313" key="3">
    <source>
        <dbReference type="Proteomes" id="UP000828390"/>
    </source>
</evidence>
<proteinExistence type="predicted"/>
<dbReference type="Proteomes" id="UP000828390">
    <property type="component" value="Unassembled WGS sequence"/>
</dbReference>
<evidence type="ECO:0000256" key="1">
    <source>
        <dbReference type="SAM" id="MobiDB-lite"/>
    </source>
</evidence>
<protein>
    <submittedName>
        <fullName evidence="2">Uncharacterized protein</fullName>
    </submittedName>
</protein>
<sequence>MTGGRTDGRTTDGDLNSIERIDTGVCSYCRLPFPSAKDAVLNCAHEHPYEKVEPGESRQSPGTHRGYTGRAAATPRFNREQPGLHRESIQMFNTSGMNQELPGRTGNDRLGTGNNRACTGNNRDGTVRAPVY</sequence>
<organism evidence="2 3">
    <name type="scientific">Dreissena polymorpha</name>
    <name type="common">Zebra mussel</name>
    <name type="synonym">Mytilus polymorpha</name>
    <dbReference type="NCBI Taxonomy" id="45954"/>
    <lineage>
        <taxon>Eukaryota</taxon>
        <taxon>Metazoa</taxon>
        <taxon>Spiralia</taxon>
        <taxon>Lophotrochozoa</taxon>
        <taxon>Mollusca</taxon>
        <taxon>Bivalvia</taxon>
        <taxon>Autobranchia</taxon>
        <taxon>Heteroconchia</taxon>
        <taxon>Euheterodonta</taxon>
        <taxon>Imparidentia</taxon>
        <taxon>Neoheterodontei</taxon>
        <taxon>Myida</taxon>
        <taxon>Dreissenoidea</taxon>
        <taxon>Dreissenidae</taxon>
        <taxon>Dreissena</taxon>
    </lineage>
</organism>
<feature type="compositionally biased region" description="Polar residues" evidence="1">
    <location>
        <begin position="112"/>
        <end position="124"/>
    </location>
</feature>